<dbReference type="PANTHER" id="PTHR33184:SF62">
    <property type="match status" value="1"/>
</dbReference>
<dbReference type="InterPro" id="IPR040361">
    <property type="entry name" value="TPD1"/>
</dbReference>
<evidence type="ECO:0000256" key="2">
    <source>
        <dbReference type="SAM" id="SignalP"/>
    </source>
</evidence>
<organism evidence="3 4">
    <name type="scientific">Urochloa decumbens</name>
    <dbReference type="NCBI Taxonomy" id="240449"/>
    <lineage>
        <taxon>Eukaryota</taxon>
        <taxon>Viridiplantae</taxon>
        <taxon>Streptophyta</taxon>
        <taxon>Embryophyta</taxon>
        <taxon>Tracheophyta</taxon>
        <taxon>Spermatophyta</taxon>
        <taxon>Magnoliopsida</taxon>
        <taxon>Liliopsida</taxon>
        <taxon>Poales</taxon>
        <taxon>Poaceae</taxon>
        <taxon>PACMAD clade</taxon>
        <taxon>Panicoideae</taxon>
        <taxon>Panicodae</taxon>
        <taxon>Paniceae</taxon>
        <taxon>Melinidinae</taxon>
        <taxon>Urochloa</taxon>
    </lineage>
</organism>
<proteinExistence type="predicted"/>
<gene>
    <name evidence="3" type="ORF">URODEC1_LOCUS56010</name>
</gene>
<protein>
    <submittedName>
        <fullName evidence="3">Uncharacterized protein</fullName>
    </submittedName>
</protein>
<dbReference type="Proteomes" id="UP001497457">
    <property type="component" value="Chromosome 21rd"/>
</dbReference>
<keyword evidence="1 2" id="KW-0732">Signal</keyword>
<evidence type="ECO:0000313" key="3">
    <source>
        <dbReference type="EMBL" id="CAL4981161.1"/>
    </source>
</evidence>
<feature type="chain" id="PRO_5044872304" evidence="2">
    <location>
        <begin position="25"/>
        <end position="131"/>
    </location>
</feature>
<reference evidence="3 4" key="2">
    <citation type="submission" date="2024-10" db="EMBL/GenBank/DDBJ databases">
        <authorList>
            <person name="Ryan C."/>
        </authorList>
    </citation>
    <scope>NUCLEOTIDE SEQUENCE [LARGE SCALE GENOMIC DNA]</scope>
</reference>
<feature type="signal peptide" evidence="2">
    <location>
        <begin position="1"/>
        <end position="24"/>
    </location>
</feature>
<name>A0ABC9ALM5_9POAL</name>
<accession>A0ABC9ALM5</accession>
<evidence type="ECO:0000256" key="1">
    <source>
        <dbReference type="ARBA" id="ARBA00022729"/>
    </source>
</evidence>
<sequence length="131" mass="13324">MAASAVAVAVASIVLLVLTPPAAGRCDAMKDVRVKENAGQAQLNGAKEYAVVVTNTAGVPVSGIHLYCGFDFHTVSPVDADIIALVKNGDCLLRRGGAIAAGGSVTFSYTSYTRYSMDLLAATCNDGSGGI</sequence>
<dbReference type="Pfam" id="PF24068">
    <property type="entry name" value="TPD1_C"/>
    <property type="match status" value="1"/>
</dbReference>
<evidence type="ECO:0000313" key="4">
    <source>
        <dbReference type="Proteomes" id="UP001497457"/>
    </source>
</evidence>
<dbReference type="AlphaFoldDB" id="A0ABC9ALM5"/>
<reference evidence="4" key="1">
    <citation type="submission" date="2024-06" db="EMBL/GenBank/DDBJ databases">
        <authorList>
            <person name="Ryan C."/>
        </authorList>
    </citation>
    <scope>NUCLEOTIDE SEQUENCE [LARGE SCALE GENOMIC DNA]</scope>
</reference>
<dbReference type="PANTHER" id="PTHR33184">
    <property type="entry name" value="PROTEIN TAPETUM DETERMINANT 1-LIKE-RELATED"/>
    <property type="match status" value="1"/>
</dbReference>
<keyword evidence="4" id="KW-1185">Reference proteome</keyword>
<dbReference type="EMBL" id="OZ075131">
    <property type="protein sequence ID" value="CAL4981161.1"/>
    <property type="molecule type" value="Genomic_DNA"/>
</dbReference>